<keyword evidence="4 5" id="KW-0472">Membrane</keyword>
<dbReference type="AlphaFoldDB" id="V5YNC7"/>
<dbReference type="Gene3D" id="1.20.1540.10">
    <property type="entry name" value="Rhomboid-like"/>
    <property type="match status" value="1"/>
</dbReference>
<dbReference type="GO" id="GO:0016020">
    <property type="term" value="C:membrane"/>
    <property type="evidence" value="ECO:0007669"/>
    <property type="project" value="UniProtKB-SubCell"/>
</dbReference>
<keyword evidence="2 5" id="KW-0812">Transmembrane</keyword>
<feature type="transmembrane region" description="Helical" evidence="5">
    <location>
        <begin position="24"/>
        <end position="50"/>
    </location>
</feature>
<dbReference type="RefSeq" id="WP_023842623.1">
    <property type="nucleotide sequence ID" value="NC_022995.1"/>
</dbReference>
<dbReference type="InterPro" id="IPR022764">
    <property type="entry name" value="Peptidase_S54_rhomboid_dom"/>
</dbReference>
<reference evidence="7" key="1">
    <citation type="journal article" date="2014" name="Microbiology">
        <title>A 2,4-dichlorophenoxyacetic acid degradation plasmid pM7012 discloses distribution of an unclassified megaplasmid group across bacterial species.</title>
        <authorList>
            <person name="Sakai Y."/>
            <person name="Ogawa N."/>
            <person name="Shimomura Y."/>
            <person name="Fujii T."/>
        </authorList>
    </citation>
    <scope>NUCLEOTIDE SEQUENCE</scope>
    <source>
        <strain evidence="7">M701</strain>
    </source>
</reference>
<evidence type="ECO:0000256" key="3">
    <source>
        <dbReference type="ARBA" id="ARBA00022989"/>
    </source>
</evidence>
<sequence>MSDDNTPSVPGFISRTLTGIRRRVSLLALFVGSVWVSWLAGAAFPTLHLAQYGVEPRTLRGLFGILFEPWLHANVWHLIANTGGLIILGWLCMWPTIGEFWKATVGGMIGAGLCAWLLGSPHSVHIGASGVVFGYAGYLIARGLYTRNILSALVALVVAGTYGFSLFLGLLPFTPGISWQSHLGGAIGGFLVARLAARP</sequence>
<evidence type="ECO:0000259" key="6">
    <source>
        <dbReference type="Pfam" id="PF01694"/>
    </source>
</evidence>
<dbReference type="InterPro" id="IPR035952">
    <property type="entry name" value="Rhomboid-like_sf"/>
</dbReference>
<feature type="transmembrane region" description="Helical" evidence="5">
    <location>
        <begin position="70"/>
        <end position="93"/>
    </location>
</feature>
<feature type="transmembrane region" description="Helical" evidence="5">
    <location>
        <begin position="100"/>
        <end position="118"/>
    </location>
</feature>
<keyword evidence="3 5" id="KW-1133">Transmembrane helix</keyword>
<organism evidence="7">
    <name type="scientific">Burkholderia sp. M701</name>
    <dbReference type="NCBI Taxonomy" id="326454"/>
    <lineage>
        <taxon>Bacteria</taxon>
        <taxon>Pseudomonadati</taxon>
        <taxon>Pseudomonadota</taxon>
        <taxon>Betaproteobacteria</taxon>
        <taxon>Burkholderiales</taxon>
        <taxon>Burkholderiaceae</taxon>
        <taxon>Burkholderia</taxon>
    </lineage>
</organism>
<reference evidence="7" key="2">
    <citation type="submission" date="2024-06" db="EMBL/GenBank/DDBJ databases">
        <authorList>
            <person name="Sakai Y."/>
            <person name="Fujii T."/>
        </authorList>
    </citation>
    <scope>NUCLEOTIDE SEQUENCE</scope>
    <source>
        <strain evidence="7">M701</strain>
        <plasmid evidence="7">pM7012</plasmid>
    </source>
</reference>
<evidence type="ECO:0000256" key="1">
    <source>
        <dbReference type="ARBA" id="ARBA00004141"/>
    </source>
</evidence>
<name>V5YNC7_9BURK</name>
<dbReference type="EMBL" id="AB853026">
    <property type="protein sequence ID" value="BAO19080.1"/>
    <property type="molecule type" value="Genomic_DNA"/>
</dbReference>
<feature type="transmembrane region" description="Helical" evidence="5">
    <location>
        <begin position="124"/>
        <end position="141"/>
    </location>
</feature>
<evidence type="ECO:0000256" key="4">
    <source>
        <dbReference type="ARBA" id="ARBA00023136"/>
    </source>
</evidence>
<keyword evidence="7" id="KW-0614">Plasmid</keyword>
<feature type="transmembrane region" description="Helical" evidence="5">
    <location>
        <begin position="153"/>
        <end position="173"/>
    </location>
</feature>
<accession>V5YNC7</accession>
<comment type="subcellular location">
    <subcellularLocation>
        <location evidence="1">Membrane</location>
        <topology evidence="1">Multi-pass membrane protein</topology>
    </subcellularLocation>
</comment>
<protein>
    <submittedName>
        <fullName evidence="7">Rhomboid family protein</fullName>
    </submittedName>
</protein>
<proteinExistence type="predicted"/>
<dbReference type="GO" id="GO:0004252">
    <property type="term" value="F:serine-type endopeptidase activity"/>
    <property type="evidence" value="ECO:0007669"/>
    <property type="project" value="InterPro"/>
</dbReference>
<feature type="domain" description="Peptidase S54 rhomboid" evidence="6">
    <location>
        <begin position="63"/>
        <end position="196"/>
    </location>
</feature>
<evidence type="ECO:0000256" key="2">
    <source>
        <dbReference type="ARBA" id="ARBA00022692"/>
    </source>
</evidence>
<geneLocation type="plasmid" evidence="7">
    <name>pM7012</name>
</geneLocation>
<evidence type="ECO:0000313" key="7">
    <source>
        <dbReference type="EMBL" id="BAO19080.1"/>
    </source>
</evidence>
<evidence type="ECO:0000256" key="5">
    <source>
        <dbReference type="SAM" id="Phobius"/>
    </source>
</evidence>
<dbReference type="Pfam" id="PF01694">
    <property type="entry name" value="Rhomboid"/>
    <property type="match status" value="1"/>
</dbReference>
<dbReference type="SUPFAM" id="SSF144091">
    <property type="entry name" value="Rhomboid-like"/>
    <property type="match status" value="1"/>
</dbReference>